<gene>
    <name evidence="1" type="ORF">Y1Q_0019655</name>
</gene>
<proteinExistence type="predicted"/>
<dbReference type="Proteomes" id="UP000050525">
    <property type="component" value="Unassembled WGS sequence"/>
</dbReference>
<organism evidence="1 2">
    <name type="scientific">Alligator mississippiensis</name>
    <name type="common">American alligator</name>
    <dbReference type="NCBI Taxonomy" id="8496"/>
    <lineage>
        <taxon>Eukaryota</taxon>
        <taxon>Metazoa</taxon>
        <taxon>Chordata</taxon>
        <taxon>Craniata</taxon>
        <taxon>Vertebrata</taxon>
        <taxon>Euteleostomi</taxon>
        <taxon>Archelosauria</taxon>
        <taxon>Archosauria</taxon>
        <taxon>Crocodylia</taxon>
        <taxon>Alligatoridae</taxon>
        <taxon>Alligatorinae</taxon>
        <taxon>Alligator</taxon>
    </lineage>
</organism>
<evidence type="ECO:0000313" key="1">
    <source>
        <dbReference type="EMBL" id="KYO47531.1"/>
    </source>
</evidence>
<keyword evidence="2" id="KW-1185">Reference proteome</keyword>
<reference evidence="1 2" key="1">
    <citation type="journal article" date="2012" name="Genome Biol.">
        <title>Sequencing three crocodilian genomes to illuminate the evolution of archosaurs and amniotes.</title>
        <authorList>
            <person name="St John J.A."/>
            <person name="Braun E.L."/>
            <person name="Isberg S.R."/>
            <person name="Miles L.G."/>
            <person name="Chong A.Y."/>
            <person name="Gongora J."/>
            <person name="Dalzell P."/>
            <person name="Moran C."/>
            <person name="Bed'hom B."/>
            <person name="Abzhanov A."/>
            <person name="Burgess S.C."/>
            <person name="Cooksey A.M."/>
            <person name="Castoe T.A."/>
            <person name="Crawford N.G."/>
            <person name="Densmore L.D."/>
            <person name="Drew J.C."/>
            <person name="Edwards S.V."/>
            <person name="Faircloth B.C."/>
            <person name="Fujita M.K."/>
            <person name="Greenwold M.J."/>
            <person name="Hoffmann F.G."/>
            <person name="Howard J.M."/>
            <person name="Iguchi T."/>
            <person name="Janes D.E."/>
            <person name="Khan S.Y."/>
            <person name="Kohno S."/>
            <person name="de Koning A.J."/>
            <person name="Lance S.L."/>
            <person name="McCarthy F.M."/>
            <person name="McCormack J.E."/>
            <person name="Merchant M.E."/>
            <person name="Peterson D.G."/>
            <person name="Pollock D.D."/>
            <person name="Pourmand N."/>
            <person name="Raney B.J."/>
            <person name="Roessler K.A."/>
            <person name="Sanford J.R."/>
            <person name="Sawyer R.H."/>
            <person name="Schmidt C.J."/>
            <person name="Triplett E.W."/>
            <person name="Tuberville T.D."/>
            <person name="Venegas-Anaya M."/>
            <person name="Howard J.T."/>
            <person name="Jarvis E.D."/>
            <person name="Guillette L.J.Jr."/>
            <person name="Glenn T.C."/>
            <person name="Green R.E."/>
            <person name="Ray D.A."/>
        </authorList>
    </citation>
    <scope>NUCLEOTIDE SEQUENCE [LARGE SCALE GENOMIC DNA]</scope>
    <source>
        <strain evidence="1">KSC_2009_1</strain>
    </source>
</reference>
<accession>A0A151PEM6</accession>
<evidence type="ECO:0000313" key="2">
    <source>
        <dbReference type="Proteomes" id="UP000050525"/>
    </source>
</evidence>
<protein>
    <submittedName>
        <fullName evidence="1">Uncharacterized protein</fullName>
    </submittedName>
</protein>
<dbReference type="AlphaFoldDB" id="A0A151PEM6"/>
<name>A0A151PEM6_ALLMI</name>
<comment type="caution">
    <text evidence="1">The sequence shown here is derived from an EMBL/GenBank/DDBJ whole genome shotgun (WGS) entry which is preliminary data.</text>
</comment>
<sequence>MGNWLVFNTEETFWCKLHFCKVCFADTTVKYVLPVTYSSSAPAFFGDPLTTGPRSPCSSTTTSFIYLLGRQSSSIFSSLMLPILNCSPSPEFEILSWVHQPPTQRKQLLWKCCSEPHFMLASAASSKDNVSCGVGED</sequence>
<dbReference type="EMBL" id="AKHW03000416">
    <property type="protein sequence ID" value="KYO47531.1"/>
    <property type="molecule type" value="Genomic_DNA"/>
</dbReference>